<dbReference type="EMBL" id="WIUZ02000008">
    <property type="protein sequence ID" value="KAF9784336.1"/>
    <property type="molecule type" value="Genomic_DNA"/>
</dbReference>
<keyword evidence="6" id="KW-0156">Chromatin regulator</keyword>
<dbReference type="PANTHER" id="PTHR10625">
    <property type="entry name" value="HISTONE DEACETYLASE HDAC1-RELATED"/>
    <property type="match status" value="1"/>
</dbReference>
<feature type="compositionally biased region" description="Low complexity" evidence="11">
    <location>
        <begin position="448"/>
        <end position="462"/>
    </location>
</feature>
<evidence type="ECO:0000256" key="3">
    <source>
        <dbReference type="ARBA" id="ARBA00012111"/>
    </source>
</evidence>
<evidence type="ECO:0000313" key="14">
    <source>
        <dbReference type="Proteomes" id="UP000736335"/>
    </source>
</evidence>
<dbReference type="AlphaFoldDB" id="A0A9P6HD79"/>
<keyword evidence="8" id="KW-0804">Transcription</keyword>
<name>A0A9P6HD79_9AGAM</name>
<evidence type="ECO:0000256" key="8">
    <source>
        <dbReference type="ARBA" id="ARBA00023163"/>
    </source>
</evidence>
<keyword evidence="14" id="KW-1185">Reference proteome</keyword>
<dbReference type="Proteomes" id="UP000736335">
    <property type="component" value="Unassembled WGS sequence"/>
</dbReference>
<feature type="region of interest" description="Disordered" evidence="11">
    <location>
        <begin position="374"/>
        <end position="791"/>
    </location>
</feature>
<evidence type="ECO:0000256" key="5">
    <source>
        <dbReference type="ARBA" id="ARBA00022801"/>
    </source>
</evidence>
<dbReference type="GO" id="GO:0000118">
    <property type="term" value="C:histone deacetylase complex"/>
    <property type="evidence" value="ECO:0007669"/>
    <property type="project" value="TreeGrafter"/>
</dbReference>
<dbReference type="InterPro" id="IPR023696">
    <property type="entry name" value="Ureohydrolase_dom_sf"/>
</dbReference>
<dbReference type="PANTHER" id="PTHR10625:SF5">
    <property type="entry name" value="HISTONE DEACETYLASE"/>
    <property type="match status" value="1"/>
</dbReference>
<dbReference type="PRINTS" id="PR01270">
    <property type="entry name" value="HDASUPER"/>
</dbReference>
<feature type="compositionally biased region" description="Pro residues" evidence="11">
    <location>
        <begin position="671"/>
        <end position="682"/>
    </location>
</feature>
<evidence type="ECO:0000256" key="11">
    <source>
        <dbReference type="SAM" id="MobiDB-lite"/>
    </source>
</evidence>
<feature type="domain" description="Histone deacetylase" evidence="12">
    <location>
        <begin position="28"/>
        <end position="326"/>
    </location>
</feature>
<feature type="compositionally biased region" description="Pro residues" evidence="11">
    <location>
        <begin position="714"/>
        <end position="730"/>
    </location>
</feature>
<dbReference type="SUPFAM" id="SSF52768">
    <property type="entry name" value="Arginase/deacetylase"/>
    <property type="match status" value="1"/>
</dbReference>
<evidence type="ECO:0000256" key="4">
    <source>
        <dbReference type="ARBA" id="ARBA00022491"/>
    </source>
</evidence>
<evidence type="ECO:0000313" key="13">
    <source>
        <dbReference type="EMBL" id="KAF9784336.1"/>
    </source>
</evidence>
<comment type="similarity">
    <text evidence="2">Belongs to the histone deacetylase family. HD type 2 subfamily.</text>
</comment>
<feature type="compositionally biased region" description="Pro residues" evidence="11">
    <location>
        <begin position="760"/>
        <end position="770"/>
    </location>
</feature>
<evidence type="ECO:0000256" key="1">
    <source>
        <dbReference type="ARBA" id="ARBA00004123"/>
    </source>
</evidence>
<dbReference type="InterPro" id="IPR037138">
    <property type="entry name" value="His_deacetylse_dom_sf"/>
</dbReference>
<feature type="compositionally biased region" description="Basic and acidic residues" evidence="11">
    <location>
        <begin position="539"/>
        <end position="554"/>
    </location>
</feature>
<protein>
    <recommendedName>
        <fullName evidence="3">histone deacetylase</fullName>
        <ecNumber evidence="3">3.5.1.98</ecNumber>
    </recommendedName>
</protein>
<comment type="catalytic activity">
    <reaction evidence="10">
        <text>N(6)-acetyl-L-lysyl-[histone] + H2O = L-lysyl-[histone] + acetate</text>
        <dbReference type="Rhea" id="RHEA:58196"/>
        <dbReference type="Rhea" id="RHEA-COMP:9845"/>
        <dbReference type="Rhea" id="RHEA-COMP:11338"/>
        <dbReference type="ChEBI" id="CHEBI:15377"/>
        <dbReference type="ChEBI" id="CHEBI:29969"/>
        <dbReference type="ChEBI" id="CHEBI:30089"/>
        <dbReference type="ChEBI" id="CHEBI:61930"/>
        <dbReference type="EC" id="3.5.1.98"/>
    </reaction>
</comment>
<dbReference type="OrthoDB" id="424012at2759"/>
<reference evidence="13" key="1">
    <citation type="journal article" date="2020" name="Nat. Commun.">
        <title>Large-scale genome sequencing of mycorrhizal fungi provides insights into the early evolution of symbiotic traits.</title>
        <authorList>
            <person name="Miyauchi S."/>
            <person name="Kiss E."/>
            <person name="Kuo A."/>
            <person name="Drula E."/>
            <person name="Kohler A."/>
            <person name="Sanchez-Garcia M."/>
            <person name="Morin E."/>
            <person name="Andreopoulos B."/>
            <person name="Barry K.W."/>
            <person name="Bonito G."/>
            <person name="Buee M."/>
            <person name="Carver A."/>
            <person name="Chen C."/>
            <person name="Cichocki N."/>
            <person name="Clum A."/>
            <person name="Culley D."/>
            <person name="Crous P.W."/>
            <person name="Fauchery L."/>
            <person name="Girlanda M."/>
            <person name="Hayes R.D."/>
            <person name="Keri Z."/>
            <person name="LaButti K."/>
            <person name="Lipzen A."/>
            <person name="Lombard V."/>
            <person name="Magnuson J."/>
            <person name="Maillard F."/>
            <person name="Murat C."/>
            <person name="Nolan M."/>
            <person name="Ohm R.A."/>
            <person name="Pangilinan J."/>
            <person name="Pereira M.F."/>
            <person name="Perotto S."/>
            <person name="Peter M."/>
            <person name="Pfister S."/>
            <person name="Riley R."/>
            <person name="Sitrit Y."/>
            <person name="Stielow J.B."/>
            <person name="Szollosi G."/>
            <person name="Zifcakova L."/>
            <person name="Stursova M."/>
            <person name="Spatafora J.W."/>
            <person name="Tedersoo L."/>
            <person name="Vaario L.M."/>
            <person name="Yamada A."/>
            <person name="Yan M."/>
            <person name="Wang P."/>
            <person name="Xu J."/>
            <person name="Bruns T."/>
            <person name="Baldrian P."/>
            <person name="Vilgalys R."/>
            <person name="Dunand C."/>
            <person name="Henrissat B."/>
            <person name="Grigoriev I.V."/>
            <person name="Hibbett D."/>
            <person name="Nagy L.G."/>
            <person name="Martin F.M."/>
        </authorList>
    </citation>
    <scope>NUCLEOTIDE SEQUENCE</scope>
    <source>
        <strain evidence="13">UH-Tt-Lm1</strain>
    </source>
</reference>
<evidence type="ECO:0000256" key="6">
    <source>
        <dbReference type="ARBA" id="ARBA00022853"/>
    </source>
</evidence>
<keyword evidence="7" id="KW-0805">Transcription regulation</keyword>
<gene>
    <name evidence="13" type="ORF">BJ322DRAFT_1064219</name>
</gene>
<dbReference type="GO" id="GO:0040029">
    <property type="term" value="P:epigenetic regulation of gene expression"/>
    <property type="evidence" value="ECO:0007669"/>
    <property type="project" value="TreeGrafter"/>
</dbReference>
<dbReference type="InterPro" id="IPR023801">
    <property type="entry name" value="His_deacetylse_dom"/>
</dbReference>
<keyword evidence="9" id="KW-0539">Nucleus</keyword>
<feature type="compositionally biased region" description="Polar residues" evidence="11">
    <location>
        <begin position="496"/>
        <end position="515"/>
    </location>
</feature>
<reference evidence="13" key="2">
    <citation type="submission" date="2020-11" db="EMBL/GenBank/DDBJ databases">
        <authorList>
            <consortium name="DOE Joint Genome Institute"/>
            <person name="Kuo A."/>
            <person name="Miyauchi S."/>
            <person name="Kiss E."/>
            <person name="Drula E."/>
            <person name="Kohler A."/>
            <person name="Sanchez-Garcia M."/>
            <person name="Andreopoulos B."/>
            <person name="Barry K.W."/>
            <person name="Bonito G."/>
            <person name="Buee M."/>
            <person name="Carver A."/>
            <person name="Chen C."/>
            <person name="Cichocki N."/>
            <person name="Clum A."/>
            <person name="Culley D."/>
            <person name="Crous P.W."/>
            <person name="Fauchery L."/>
            <person name="Girlanda M."/>
            <person name="Hayes R."/>
            <person name="Keri Z."/>
            <person name="Labutti K."/>
            <person name="Lipzen A."/>
            <person name="Lombard V."/>
            <person name="Magnuson J."/>
            <person name="Maillard F."/>
            <person name="Morin E."/>
            <person name="Murat C."/>
            <person name="Nolan M."/>
            <person name="Ohm R."/>
            <person name="Pangilinan J."/>
            <person name="Pereira M."/>
            <person name="Perotto S."/>
            <person name="Peter M."/>
            <person name="Riley R."/>
            <person name="Sitrit Y."/>
            <person name="Stielow B."/>
            <person name="Szollosi G."/>
            <person name="Zifcakova L."/>
            <person name="Stursova M."/>
            <person name="Spatafora J.W."/>
            <person name="Tedersoo L."/>
            <person name="Vaario L.-M."/>
            <person name="Yamada A."/>
            <person name="Yan M."/>
            <person name="Wang P."/>
            <person name="Xu J."/>
            <person name="Bruns T."/>
            <person name="Baldrian P."/>
            <person name="Vilgalys R."/>
            <person name="Henrissat B."/>
            <person name="Grigoriev I.V."/>
            <person name="Hibbett D."/>
            <person name="Nagy L.G."/>
            <person name="Martin F.M."/>
        </authorList>
    </citation>
    <scope>NUCLEOTIDE SEQUENCE</scope>
    <source>
        <strain evidence="13">UH-Tt-Lm1</strain>
    </source>
</reference>
<accession>A0A9P6HD79</accession>
<keyword evidence="5" id="KW-0378">Hydrolase</keyword>
<evidence type="ECO:0000259" key="12">
    <source>
        <dbReference type="Pfam" id="PF00850"/>
    </source>
</evidence>
<dbReference type="EC" id="3.5.1.98" evidence="3"/>
<comment type="caution">
    <text evidence="13">The sequence shown here is derived from an EMBL/GenBank/DDBJ whole genome shotgun (WGS) entry which is preliminary data.</text>
</comment>
<keyword evidence="4" id="KW-0678">Repressor</keyword>
<evidence type="ECO:0000256" key="10">
    <source>
        <dbReference type="ARBA" id="ARBA00048287"/>
    </source>
</evidence>
<evidence type="ECO:0000256" key="9">
    <source>
        <dbReference type="ARBA" id="ARBA00023242"/>
    </source>
</evidence>
<dbReference type="FunFam" id="3.40.800.20:FF:000005">
    <property type="entry name" value="histone deacetylase 6"/>
    <property type="match status" value="1"/>
</dbReference>
<dbReference type="Gene3D" id="3.40.800.20">
    <property type="entry name" value="Histone deacetylase domain"/>
    <property type="match status" value="1"/>
</dbReference>
<comment type="subcellular location">
    <subcellularLocation>
        <location evidence="1">Nucleus</location>
    </subcellularLocation>
</comment>
<evidence type="ECO:0000256" key="7">
    <source>
        <dbReference type="ARBA" id="ARBA00023015"/>
    </source>
</evidence>
<feature type="compositionally biased region" description="Low complexity" evidence="11">
    <location>
        <begin position="429"/>
        <end position="438"/>
    </location>
</feature>
<evidence type="ECO:0000256" key="2">
    <source>
        <dbReference type="ARBA" id="ARBA00007738"/>
    </source>
</evidence>
<dbReference type="GO" id="GO:0141221">
    <property type="term" value="F:histone deacetylase activity, hydrolytic mechanism"/>
    <property type="evidence" value="ECO:0007669"/>
    <property type="project" value="UniProtKB-EC"/>
</dbReference>
<proteinExistence type="inferred from homology"/>
<dbReference type="Pfam" id="PF00850">
    <property type="entry name" value="Hist_deacetyl"/>
    <property type="match status" value="1"/>
</dbReference>
<dbReference type="InterPro" id="IPR000286">
    <property type="entry name" value="HDACs"/>
</dbReference>
<organism evidence="13 14">
    <name type="scientific">Thelephora terrestris</name>
    <dbReference type="NCBI Taxonomy" id="56493"/>
    <lineage>
        <taxon>Eukaryota</taxon>
        <taxon>Fungi</taxon>
        <taxon>Dikarya</taxon>
        <taxon>Basidiomycota</taxon>
        <taxon>Agaricomycotina</taxon>
        <taxon>Agaricomycetes</taxon>
        <taxon>Thelephorales</taxon>
        <taxon>Thelephoraceae</taxon>
        <taxon>Thelephora</taxon>
    </lineage>
</organism>
<sequence length="806" mass="88384">MAGVTASTRVGYCYDPRMKEHEHLIYDHPEQPERITSIFNALEHFGYTSRMIDLPVREVYEHEVALVHSKAVWERVDEIESMTTTQIRNKYRSYNSRSLFANSKTPSSVRLSCGATIEAAMAVANGKCKRSVAIVRPPGHHAEPNKSMGFCFFNNVAVAAKVILQRTKIKKILILDWDVHHGNGIQAAFEDDPNVLYISIHRYENAAFYPHDTSGSYSSKGKGRGLGFSVNIPWSKGGKGDSDYHYAFQKVVMPIAKEFAPEIVLVSAGFDAAEGDPLGECNVTPRGFAHMTKELCTLADGRVVVVLEGGYNLESTSESMLAVTQVLLDDPLHPLEGIVAADRSTAKTISDVRRAHAPYWKCLDTGETLVTRALPRASNTTTQRKRKRQSSDGDGEYVPHQKTENESLNPTARRTSKRLATFAQLEEQSSSTSGSTRSYRAGFTTKRSSSLSSAPTSATSSSFEQLGTPKDIDRTNLAASTVNRPPHKRPLATEAGWSSDSFDTDSPPQIETTRAVTYKIGPPPKERKLGQDPQLLNLETHRSSERADARKDYLKIPSSGPRQRIPSTSRASALGSIFEYRPSPVPLPRLPRGRRNLSSLQPPAPEPIFESLDHSSDDSNDSLGPRPSPVRLSAPQPPAPEPTSQSLDYSRPVSLGPRLPRVRRHLSALRPPAPEPKPPAPEPKVESLDYSHPVSLGPRLPRVRRHLPALLSPAPQPKPPAPEPKPPAPQPKVELLDYPRAVSIGPRPPRVRRHLLALQPPAPKLPPPSNPVEAPGPSDSDAPPPKEGEIGFFTVLQGLLKSAAPR</sequence>